<organism evidence="2 3">
    <name type="scientific">Sporothrix epigloea</name>
    <dbReference type="NCBI Taxonomy" id="1892477"/>
    <lineage>
        <taxon>Eukaryota</taxon>
        <taxon>Fungi</taxon>
        <taxon>Dikarya</taxon>
        <taxon>Ascomycota</taxon>
        <taxon>Pezizomycotina</taxon>
        <taxon>Sordariomycetes</taxon>
        <taxon>Sordariomycetidae</taxon>
        <taxon>Ophiostomatales</taxon>
        <taxon>Ophiostomataceae</taxon>
        <taxon>Sporothrix</taxon>
    </lineage>
</organism>
<feature type="region of interest" description="Disordered" evidence="1">
    <location>
        <begin position="24"/>
        <end position="94"/>
    </location>
</feature>
<name>A0ABP0D9U7_9PEZI</name>
<dbReference type="EMBL" id="CAWUON010000009">
    <property type="protein sequence ID" value="CAK7264993.1"/>
    <property type="molecule type" value="Genomic_DNA"/>
</dbReference>
<sequence length="345" mass="36508">MGGDNSMFVAAVDDVDMIDSAIDASSHPELKASEKGAGAGKTKKATKATPVASARQPPREPVSSGSQPPAGTGPPAEPQTSPEQAQRKALPRVTSVAPAAFVPLDADADWTQPFNAPRSQAEQARFMLDTLDYYHSGVRQGFLFLADLDRRRIVGEVQAREETLEKSRTAAEAANASNSPPGTAAAPVDQEPQPKPQTQPTPLPYDDETLSHDEIDAMIDAMRAPAVSGADYNVIPLLDQQPLPIAFPPAADEVPGGRREAARQLNQVVEEVLRQISGYDAHMNGLRGPWMEILERETGKPEITEAAASNTPVTAAGSRQVHKNSGMGAAAQASAKTLDVHMSGT</sequence>
<evidence type="ECO:0000313" key="2">
    <source>
        <dbReference type="EMBL" id="CAK7264993.1"/>
    </source>
</evidence>
<comment type="caution">
    <text evidence="2">The sequence shown here is derived from an EMBL/GenBank/DDBJ whole genome shotgun (WGS) entry which is preliminary data.</text>
</comment>
<feature type="compositionally biased region" description="Low complexity" evidence="1">
    <location>
        <begin position="170"/>
        <end position="181"/>
    </location>
</feature>
<accession>A0ABP0D9U7</accession>
<feature type="compositionally biased region" description="Basic and acidic residues" evidence="1">
    <location>
        <begin position="160"/>
        <end position="169"/>
    </location>
</feature>
<feature type="region of interest" description="Disordered" evidence="1">
    <location>
        <begin position="160"/>
        <end position="209"/>
    </location>
</feature>
<feature type="compositionally biased region" description="Pro residues" evidence="1">
    <location>
        <begin position="193"/>
        <end position="203"/>
    </location>
</feature>
<keyword evidence="3" id="KW-1185">Reference proteome</keyword>
<gene>
    <name evidence="2" type="ORF">SEPCBS119000_001284</name>
</gene>
<reference evidence="2 3" key="1">
    <citation type="submission" date="2024-01" db="EMBL/GenBank/DDBJ databases">
        <authorList>
            <person name="Allen C."/>
            <person name="Tagirdzhanova G."/>
        </authorList>
    </citation>
    <scope>NUCLEOTIDE SEQUENCE [LARGE SCALE GENOMIC DNA]</scope>
    <source>
        <strain evidence="2 3">CBS 119000</strain>
    </source>
</reference>
<protein>
    <submittedName>
        <fullName evidence="2">Uncharacterized protein</fullName>
    </submittedName>
</protein>
<evidence type="ECO:0000313" key="3">
    <source>
        <dbReference type="Proteomes" id="UP001642502"/>
    </source>
</evidence>
<proteinExistence type="predicted"/>
<evidence type="ECO:0000256" key="1">
    <source>
        <dbReference type="SAM" id="MobiDB-lite"/>
    </source>
</evidence>
<dbReference type="Proteomes" id="UP001642502">
    <property type="component" value="Unassembled WGS sequence"/>
</dbReference>